<evidence type="ECO:0000256" key="3">
    <source>
        <dbReference type="ARBA" id="ARBA00022777"/>
    </source>
</evidence>
<name>A0A9X0A2C8_9CNID</name>
<reference evidence="7" key="1">
    <citation type="submission" date="2023-01" db="EMBL/GenBank/DDBJ databases">
        <title>Genome assembly of the deep-sea coral Lophelia pertusa.</title>
        <authorList>
            <person name="Herrera S."/>
            <person name="Cordes E."/>
        </authorList>
    </citation>
    <scope>NUCLEOTIDE SEQUENCE</scope>
    <source>
        <strain evidence="7">USNM1676648</strain>
        <tissue evidence="7">Polyp</tissue>
    </source>
</reference>
<dbReference type="OrthoDB" id="5987545at2759"/>
<comment type="caution">
    <text evidence="7">The sequence shown here is derived from an EMBL/GenBank/DDBJ whole genome shotgun (WGS) entry which is preliminary data.</text>
</comment>
<proteinExistence type="predicted"/>
<evidence type="ECO:0000313" key="7">
    <source>
        <dbReference type="EMBL" id="KAJ7391780.1"/>
    </source>
</evidence>
<feature type="region of interest" description="Disordered" evidence="5">
    <location>
        <begin position="1"/>
        <end position="36"/>
    </location>
</feature>
<dbReference type="SMART" id="SM00220">
    <property type="entry name" value="S_TKc"/>
    <property type="match status" value="1"/>
</dbReference>
<feature type="compositionally biased region" description="Polar residues" evidence="5">
    <location>
        <begin position="367"/>
        <end position="377"/>
    </location>
</feature>
<dbReference type="EMBL" id="MU825404">
    <property type="protein sequence ID" value="KAJ7391780.1"/>
    <property type="molecule type" value="Genomic_DNA"/>
</dbReference>
<dbReference type="InterPro" id="IPR050538">
    <property type="entry name" value="MAP_kinase_kinase_kinase"/>
</dbReference>
<gene>
    <name evidence="7" type="ORF">OS493_016067</name>
</gene>
<keyword evidence="3" id="KW-0418">Kinase</keyword>
<dbReference type="SUPFAM" id="SSF56112">
    <property type="entry name" value="Protein kinase-like (PK-like)"/>
    <property type="match status" value="1"/>
</dbReference>
<dbReference type="InterPro" id="IPR008271">
    <property type="entry name" value="Ser/Thr_kinase_AS"/>
</dbReference>
<keyword evidence="8" id="KW-1185">Reference proteome</keyword>
<evidence type="ECO:0000256" key="2">
    <source>
        <dbReference type="ARBA" id="ARBA00022741"/>
    </source>
</evidence>
<dbReference type="PANTHER" id="PTHR48016:SF56">
    <property type="entry name" value="MAPKK KINASE"/>
    <property type="match status" value="1"/>
</dbReference>
<dbReference type="Pfam" id="PF00069">
    <property type="entry name" value="Pkinase"/>
    <property type="match status" value="1"/>
</dbReference>
<feature type="domain" description="Protein kinase" evidence="6">
    <location>
        <begin position="123"/>
        <end position="377"/>
    </location>
</feature>
<dbReference type="GO" id="GO:0005524">
    <property type="term" value="F:ATP binding"/>
    <property type="evidence" value="ECO:0007669"/>
    <property type="project" value="UniProtKB-KW"/>
</dbReference>
<keyword evidence="2" id="KW-0547">Nucleotide-binding</keyword>
<feature type="compositionally biased region" description="Polar residues" evidence="5">
    <location>
        <begin position="393"/>
        <end position="405"/>
    </location>
</feature>
<keyword evidence="1" id="KW-0808">Transferase</keyword>
<evidence type="ECO:0000256" key="4">
    <source>
        <dbReference type="ARBA" id="ARBA00022840"/>
    </source>
</evidence>
<dbReference type="GO" id="GO:0004672">
    <property type="term" value="F:protein kinase activity"/>
    <property type="evidence" value="ECO:0007669"/>
    <property type="project" value="InterPro"/>
</dbReference>
<dbReference type="Proteomes" id="UP001163046">
    <property type="component" value="Unassembled WGS sequence"/>
</dbReference>
<dbReference type="PROSITE" id="PS00108">
    <property type="entry name" value="PROTEIN_KINASE_ST"/>
    <property type="match status" value="1"/>
</dbReference>
<dbReference type="InterPro" id="IPR000719">
    <property type="entry name" value="Prot_kinase_dom"/>
</dbReference>
<evidence type="ECO:0000256" key="1">
    <source>
        <dbReference type="ARBA" id="ARBA00022679"/>
    </source>
</evidence>
<keyword evidence="4" id="KW-0067">ATP-binding</keyword>
<dbReference type="InterPro" id="IPR011009">
    <property type="entry name" value="Kinase-like_dom_sf"/>
</dbReference>
<organism evidence="7 8">
    <name type="scientific">Desmophyllum pertusum</name>
    <dbReference type="NCBI Taxonomy" id="174260"/>
    <lineage>
        <taxon>Eukaryota</taxon>
        <taxon>Metazoa</taxon>
        <taxon>Cnidaria</taxon>
        <taxon>Anthozoa</taxon>
        <taxon>Hexacorallia</taxon>
        <taxon>Scleractinia</taxon>
        <taxon>Caryophylliina</taxon>
        <taxon>Caryophylliidae</taxon>
        <taxon>Desmophyllum</taxon>
    </lineage>
</organism>
<evidence type="ECO:0000259" key="6">
    <source>
        <dbReference type="PROSITE" id="PS50011"/>
    </source>
</evidence>
<sequence>MAQQVQAAFSSRPEHHGDADNLNDDQCLISDGSSTSYTEESLRVSSGAWNLYHVDRPPDLLVAMDRLSDGPQVRTQERADVQVTRGPAVDNQVRLERQAGDVETESAAVTAAAAAPISAACMPDASQQLLQEEQGEIIWPLNKEKLTVGEDGNYLENNHWRQIPVGKFQKAEIEIWGSISGQHPNILELYGAIKYRHAVIIFMEYMNGGSVEEYAGRMDELLVVHILGKVISAVEFMHSKRLLHRDIKGGNVLLDDTGQVKLADFGTSIRCDNFQQDNIPRGTEAFMAPEVCRSEYHSFSADIWSLMCLLHQMLAGKPPWMEFCYGSLIFKIGMARQPPKSPRCSPEVEDLFSHGFVLVPADRLQRRSSCGTKSPDISNIPLPSCEEDDDDTSLSSYMSGATESLVSELDPLSSDCTTGQRTEDLGNYVHNDDVGSDDDDDGNDSDDDSNDGIEEPDVHGAEAAIFSEGPWHGLDLSAEEQLQSLQSICSAACRVKR</sequence>
<protein>
    <recommendedName>
        <fullName evidence="6">Protein kinase domain-containing protein</fullName>
    </recommendedName>
</protein>
<dbReference type="AlphaFoldDB" id="A0A9X0A2C8"/>
<evidence type="ECO:0000313" key="8">
    <source>
        <dbReference type="Proteomes" id="UP001163046"/>
    </source>
</evidence>
<dbReference type="PROSITE" id="PS50011">
    <property type="entry name" value="PROTEIN_KINASE_DOM"/>
    <property type="match status" value="1"/>
</dbReference>
<evidence type="ECO:0000256" key="5">
    <source>
        <dbReference type="SAM" id="MobiDB-lite"/>
    </source>
</evidence>
<dbReference type="PANTHER" id="PTHR48016">
    <property type="entry name" value="MAP KINASE KINASE KINASE SSK2-RELATED-RELATED"/>
    <property type="match status" value="1"/>
</dbReference>
<feature type="region of interest" description="Disordered" evidence="5">
    <location>
        <begin position="367"/>
        <end position="461"/>
    </location>
</feature>
<accession>A0A9X0A2C8</accession>
<dbReference type="Gene3D" id="1.10.510.10">
    <property type="entry name" value="Transferase(Phosphotransferase) domain 1"/>
    <property type="match status" value="1"/>
</dbReference>
<feature type="compositionally biased region" description="Acidic residues" evidence="5">
    <location>
        <begin position="434"/>
        <end position="455"/>
    </location>
</feature>